<evidence type="ECO:0000259" key="2">
    <source>
        <dbReference type="Pfam" id="PF13240"/>
    </source>
</evidence>
<reference evidence="3" key="1">
    <citation type="journal article" date="2020" name="mSystems">
        <title>Genome- and Community-Level Interaction Insights into Carbon Utilization and Element Cycling Functions of Hydrothermarchaeota in Hydrothermal Sediment.</title>
        <authorList>
            <person name="Zhou Z."/>
            <person name="Liu Y."/>
            <person name="Xu W."/>
            <person name="Pan J."/>
            <person name="Luo Z.H."/>
            <person name="Li M."/>
        </authorList>
    </citation>
    <scope>NUCLEOTIDE SEQUENCE [LARGE SCALE GENOMIC DNA]</scope>
    <source>
        <strain evidence="3">SpSt-1</strain>
    </source>
</reference>
<organism evidence="3">
    <name type="scientific">Ignisphaera aggregans</name>
    <dbReference type="NCBI Taxonomy" id="334771"/>
    <lineage>
        <taxon>Archaea</taxon>
        <taxon>Thermoproteota</taxon>
        <taxon>Thermoprotei</taxon>
        <taxon>Desulfurococcales</taxon>
        <taxon>Desulfurococcaceae</taxon>
        <taxon>Ignisphaera</taxon>
    </lineage>
</organism>
<proteinExistence type="predicted"/>
<feature type="transmembrane region" description="Helical" evidence="1">
    <location>
        <begin position="121"/>
        <end position="138"/>
    </location>
</feature>
<sequence>MQIKYLGLIKTSLRITSIALGLIIVALFAINILEIVDILQRGIPSYSLLINLIIFEAIFLLVIITLIAMSRSLSVSSSLNSMHFINNIRINIIGLYLYLIIVSTVTPFIEPRISNYIPGYIAIYLFILIILIISSRLVRKGDVEAEEKGVFIVGLIMDVVCVGIGLIYLNNILTNLFKQSLYSTLIPLIVFITLVIFTWLSIENGLNKLLGSYSRITIWSIILRRIVIATLCIIGASIALYFNTNTIIEMLRYRWTLTNIFEAFQMLMMVSLIVMSVGLSLGIIGGFTFLPSEQGIRGIMYILQVKAGIVDIQSILPILNIIPTSTTAIKSRELSTELPKETTPATPAIPQQLGATPSIQQEATTVIETKTILKCPFCGMGIPTGARFCPHCGAYLETDEGTRLYTQAKEESK</sequence>
<comment type="caution">
    <text evidence="3">The sequence shown here is derived from an EMBL/GenBank/DDBJ whole genome shotgun (WGS) entry which is preliminary data.</text>
</comment>
<accession>A0A7C5YZH7</accession>
<keyword evidence="1" id="KW-0472">Membrane</keyword>
<evidence type="ECO:0000313" key="3">
    <source>
        <dbReference type="EMBL" id="HHR96378.1"/>
    </source>
</evidence>
<feature type="transmembrane region" description="Helical" evidence="1">
    <location>
        <begin position="45"/>
        <end position="69"/>
    </location>
</feature>
<feature type="transmembrane region" description="Helical" evidence="1">
    <location>
        <begin position="263"/>
        <end position="290"/>
    </location>
</feature>
<gene>
    <name evidence="3" type="ORF">ENL47_06120</name>
</gene>
<feature type="domain" description="Zinc-ribbon" evidence="2">
    <location>
        <begin position="374"/>
        <end position="395"/>
    </location>
</feature>
<dbReference type="InterPro" id="IPR026870">
    <property type="entry name" value="Zinc_ribbon_dom"/>
</dbReference>
<dbReference type="AlphaFoldDB" id="A0A7C5YZH7"/>
<feature type="transmembrane region" description="Helical" evidence="1">
    <location>
        <begin position="150"/>
        <end position="169"/>
    </location>
</feature>
<name>A0A7C5YZH7_9CREN</name>
<feature type="transmembrane region" description="Helical" evidence="1">
    <location>
        <begin position="222"/>
        <end position="243"/>
    </location>
</feature>
<evidence type="ECO:0000256" key="1">
    <source>
        <dbReference type="SAM" id="Phobius"/>
    </source>
</evidence>
<feature type="transmembrane region" description="Helical" evidence="1">
    <location>
        <begin position="181"/>
        <end position="202"/>
    </location>
</feature>
<protein>
    <submittedName>
        <fullName evidence="3">Zinc ribbon domain-containing protein</fullName>
    </submittedName>
</protein>
<keyword evidence="1" id="KW-1133">Transmembrane helix</keyword>
<feature type="transmembrane region" description="Helical" evidence="1">
    <location>
        <begin position="12"/>
        <end position="33"/>
    </location>
</feature>
<keyword evidence="1" id="KW-0812">Transmembrane</keyword>
<dbReference type="Pfam" id="PF13240">
    <property type="entry name" value="Zn_Ribbon_1"/>
    <property type="match status" value="1"/>
</dbReference>
<feature type="transmembrane region" description="Helical" evidence="1">
    <location>
        <begin position="90"/>
        <end position="109"/>
    </location>
</feature>
<dbReference type="EMBL" id="DRUB01000117">
    <property type="protein sequence ID" value="HHR96378.1"/>
    <property type="molecule type" value="Genomic_DNA"/>
</dbReference>